<reference evidence="1" key="1">
    <citation type="journal article" date="2020" name="Stud. Mycol.">
        <title>101 Dothideomycetes genomes: a test case for predicting lifestyles and emergence of pathogens.</title>
        <authorList>
            <person name="Haridas S."/>
            <person name="Albert R."/>
            <person name="Binder M."/>
            <person name="Bloem J."/>
            <person name="Labutti K."/>
            <person name="Salamov A."/>
            <person name="Andreopoulos B."/>
            <person name="Baker S."/>
            <person name="Barry K."/>
            <person name="Bills G."/>
            <person name="Bluhm B."/>
            <person name="Cannon C."/>
            <person name="Castanera R."/>
            <person name="Culley D."/>
            <person name="Daum C."/>
            <person name="Ezra D."/>
            <person name="Gonzalez J."/>
            <person name="Henrissat B."/>
            <person name="Kuo A."/>
            <person name="Liang C."/>
            <person name="Lipzen A."/>
            <person name="Lutzoni F."/>
            <person name="Magnuson J."/>
            <person name="Mondo S."/>
            <person name="Nolan M."/>
            <person name="Ohm R."/>
            <person name="Pangilinan J."/>
            <person name="Park H.-J."/>
            <person name="Ramirez L."/>
            <person name="Alfaro M."/>
            <person name="Sun H."/>
            <person name="Tritt A."/>
            <person name="Yoshinaga Y."/>
            <person name="Zwiers L.-H."/>
            <person name="Turgeon B."/>
            <person name="Goodwin S."/>
            <person name="Spatafora J."/>
            <person name="Crous P."/>
            <person name="Grigoriev I."/>
        </authorList>
    </citation>
    <scope>NUCLEOTIDE SEQUENCE</scope>
    <source>
        <strain evidence="1">CBS 480.64</strain>
    </source>
</reference>
<proteinExistence type="predicted"/>
<evidence type="ECO:0000313" key="1">
    <source>
        <dbReference type="EMBL" id="KAF2859901.1"/>
    </source>
</evidence>
<feature type="non-terminal residue" evidence="1">
    <location>
        <position position="1"/>
    </location>
</feature>
<accession>A0A6A7BXF8</accession>
<evidence type="ECO:0008006" key="3">
    <source>
        <dbReference type="Google" id="ProtNLM"/>
    </source>
</evidence>
<sequence length="51" mass="5699">SLIAVYGLETAQFDVTNAFLNATFPYTMFVRPPEGRKGEVYVLKSKRPSMG</sequence>
<protein>
    <recommendedName>
        <fullName evidence="3">Reverse transcriptase Ty1/copia-type domain-containing protein</fullName>
    </recommendedName>
</protein>
<dbReference type="AlphaFoldDB" id="A0A6A7BXF8"/>
<dbReference type="EMBL" id="MU005987">
    <property type="protein sequence ID" value="KAF2859901.1"/>
    <property type="molecule type" value="Genomic_DNA"/>
</dbReference>
<evidence type="ECO:0000313" key="2">
    <source>
        <dbReference type="Proteomes" id="UP000799421"/>
    </source>
</evidence>
<name>A0A6A7BXF8_9PEZI</name>
<gene>
    <name evidence="1" type="ORF">K470DRAFT_218286</name>
</gene>
<organism evidence="1 2">
    <name type="scientific">Piedraia hortae CBS 480.64</name>
    <dbReference type="NCBI Taxonomy" id="1314780"/>
    <lineage>
        <taxon>Eukaryota</taxon>
        <taxon>Fungi</taxon>
        <taxon>Dikarya</taxon>
        <taxon>Ascomycota</taxon>
        <taxon>Pezizomycotina</taxon>
        <taxon>Dothideomycetes</taxon>
        <taxon>Dothideomycetidae</taxon>
        <taxon>Capnodiales</taxon>
        <taxon>Piedraiaceae</taxon>
        <taxon>Piedraia</taxon>
    </lineage>
</organism>
<dbReference type="Proteomes" id="UP000799421">
    <property type="component" value="Unassembled WGS sequence"/>
</dbReference>
<keyword evidence="2" id="KW-1185">Reference proteome</keyword>